<protein>
    <recommendedName>
        <fullName evidence="9">Bee-milk protein</fullName>
    </recommendedName>
</protein>
<evidence type="ECO:0000256" key="5">
    <source>
        <dbReference type="ARBA" id="ARBA00023180"/>
    </source>
</evidence>
<comment type="similarity">
    <text evidence="2">Belongs to the major royal jelly protein family.</text>
</comment>
<evidence type="ECO:0000256" key="3">
    <source>
        <dbReference type="ARBA" id="ARBA00022525"/>
    </source>
</evidence>
<dbReference type="EMBL" id="JADYXP020000011">
    <property type="protein sequence ID" value="KAL0113841.1"/>
    <property type="molecule type" value="Genomic_DNA"/>
</dbReference>
<gene>
    <name evidence="7" type="ORF">PUN28_011283</name>
</gene>
<dbReference type="InterPro" id="IPR017996">
    <property type="entry name" value="MRJP/yellow-related"/>
</dbReference>
<name>A0AAW2FD33_9HYME</name>
<sequence>MKYSVFNLFILVLASANCYVNIKTVYEWNYLNYTWENKDQMEKAKSSGNYDPYKCVLYDVAKADDGRIFVTIPKEMGNGVPATLATISNIPNPKGQPLNPYPNWGWHNSTWDKKPACDRIINVNRINIACDHLFVMDNGKVEDKKLCVPKLLIFRLKDNELIKTINISNDIANNKAGIGLLVTPMIYVPKGCSRFLDEMIVFIADMKGYGLIVYDASTNRTCRVESDYMKPSDKNFSLGNQSFTYDYGIFSMTPFCNDLYFSAVSSKEIYKIKIKKLLECPGKQEANNHTKLAIKIPSQTGQVTTVGHSIIYNDSKGTSLMGTNVCNKSDNKTVVLAKNDELIRILSAIKPWRDYILLVEDNFQDFILSQVNFNNTLFRIMEVKVSEIRKEME</sequence>
<evidence type="ECO:0000313" key="7">
    <source>
        <dbReference type="EMBL" id="KAL0113841.1"/>
    </source>
</evidence>
<dbReference type="InterPro" id="IPR011042">
    <property type="entry name" value="6-blade_b-propeller_TolB-like"/>
</dbReference>
<dbReference type="GO" id="GO:0005576">
    <property type="term" value="C:extracellular region"/>
    <property type="evidence" value="ECO:0007669"/>
    <property type="project" value="UniProtKB-SubCell"/>
</dbReference>
<evidence type="ECO:0008006" key="9">
    <source>
        <dbReference type="Google" id="ProtNLM"/>
    </source>
</evidence>
<evidence type="ECO:0000313" key="8">
    <source>
        <dbReference type="Proteomes" id="UP001430953"/>
    </source>
</evidence>
<reference evidence="7 8" key="1">
    <citation type="submission" date="2023-03" db="EMBL/GenBank/DDBJ databases">
        <title>High recombination rates correlate with genetic variation in Cardiocondyla obscurior ants.</title>
        <authorList>
            <person name="Errbii M."/>
        </authorList>
    </citation>
    <scope>NUCLEOTIDE SEQUENCE [LARGE SCALE GENOMIC DNA]</scope>
    <source>
        <strain evidence="7">Alpha-2009</strain>
        <tissue evidence="7">Whole body</tissue>
    </source>
</reference>
<keyword evidence="8" id="KW-1185">Reference proteome</keyword>
<evidence type="ECO:0000256" key="6">
    <source>
        <dbReference type="SAM" id="SignalP"/>
    </source>
</evidence>
<keyword evidence="4 6" id="KW-0732">Signal</keyword>
<dbReference type="PANTHER" id="PTHR10009">
    <property type="entry name" value="PROTEIN YELLOW-RELATED"/>
    <property type="match status" value="1"/>
</dbReference>
<dbReference type="Pfam" id="PF03022">
    <property type="entry name" value="MRJP"/>
    <property type="match status" value="1"/>
</dbReference>
<keyword evidence="3" id="KW-0964">Secreted</keyword>
<keyword evidence="5" id="KW-0325">Glycoprotein</keyword>
<dbReference type="PRINTS" id="PR01366">
    <property type="entry name" value="ROYALJELLY"/>
</dbReference>
<dbReference type="PANTHER" id="PTHR10009:SF7">
    <property type="entry name" value="GH10609P-RELATED"/>
    <property type="match status" value="1"/>
</dbReference>
<dbReference type="Proteomes" id="UP001430953">
    <property type="component" value="Unassembled WGS sequence"/>
</dbReference>
<evidence type="ECO:0000256" key="4">
    <source>
        <dbReference type="ARBA" id="ARBA00022729"/>
    </source>
</evidence>
<proteinExistence type="inferred from homology"/>
<evidence type="ECO:0000256" key="1">
    <source>
        <dbReference type="ARBA" id="ARBA00004613"/>
    </source>
</evidence>
<comment type="caution">
    <text evidence="7">The sequence shown here is derived from an EMBL/GenBank/DDBJ whole genome shotgun (WGS) entry which is preliminary data.</text>
</comment>
<comment type="subcellular location">
    <subcellularLocation>
        <location evidence="1">Secreted</location>
    </subcellularLocation>
</comment>
<dbReference type="AlphaFoldDB" id="A0AAW2FD33"/>
<evidence type="ECO:0000256" key="2">
    <source>
        <dbReference type="ARBA" id="ARBA00009127"/>
    </source>
</evidence>
<accession>A0AAW2FD33</accession>
<feature type="signal peptide" evidence="6">
    <location>
        <begin position="1"/>
        <end position="16"/>
    </location>
</feature>
<organism evidence="7 8">
    <name type="scientific">Cardiocondyla obscurior</name>
    <dbReference type="NCBI Taxonomy" id="286306"/>
    <lineage>
        <taxon>Eukaryota</taxon>
        <taxon>Metazoa</taxon>
        <taxon>Ecdysozoa</taxon>
        <taxon>Arthropoda</taxon>
        <taxon>Hexapoda</taxon>
        <taxon>Insecta</taxon>
        <taxon>Pterygota</taxon>
        <taxon>Neoptera</taxon>
        <taxon>Endopterygota</taxon>
        <taxon>Hymenoptera</taxon>
        <taxon>Apocrita</taxon>
        <taxon>Aculeata</taxon>
        <taxon>Formicoidea</taxon>
        <taxon>Formicidae</taxon>
        <taxon>Myrmicinae</taxon>
        <taxon>Cardiocondyla</taxon>
    </lineage>
</organism>
<feature type="chain" id="PRO_5043788950" description="Bee-milk protein" evidence="6">
    <location>
        <begin position="17"/>
        <end position="393"/>
    </location>
</feature>
<dbReference type="Gene3D" id="2.120.10.30">
    <property type="entry name" value="TolB, C-terminal domain"/>
    <property type="match status" value="1"/>
</dbReference>